<reference evidence="2" key="1">
    <citation type="submission" date="2021-01" db="EMBL/GenBank/DDBJ databases">
        <authorList>
            <person name="Li R."/>
            <person name="Bekaert M."/>
        </authorList>
    </citation>
    <scope>NUCLEOTIDE SEQUENCE</scope>
    <source>
        <strain evidence="2">Farmed</strain>
    </source>
</reference>
<feature type="transmembrane region" description="Helical" evidence="1">
    <location>
        <begin position="188"/>
        <end position="208"/>
    </location>
</feature>
<keyword evidence="1" id="KW-0472">Membrane</keyword>
<gene>
    <name evidence="2" type="ORF">SPHA_63102</name>
</gene>
<accession>A0A812E033</accession>
<feature type="transmembrane region" description="Helical" evidence="1">
    <location>
        <begin position="81"/>
        <end position="107"/>
    </location>
</feature>
<feature type="transmembrane region" description="Helical" evidence="1">
    <location>
        <begin position="146"/>
        <end position="168"/>
    </location>
</feature>
<protein>
    <submittedName>
        <fullName evidence="2">Uncharacterized protein</fullName>
    </submittedName>
</protein>
<keyword evidence="3" id="KW-1185">Reference proteome</keyword>
<name>A0A812E033_ACAPH</name>
<keyword evidence="1" id="KW-0812">Transmembrane</keyword>
<keyword evidence="1" id="KW-1133">Transmembrane helix</keyword>
<evidence type="ECO:0000313" key="2">
    <source>
        <dbReference type="EMBL" id="CAE1311759.1"/>
    </source>
</evidence>
<proteinExistence type="predicted"/>
<evidence type="ECO:0000313" key="3">
    <source>
        <dbReference type="Proteomes" id="UP000597762"/>
    </source>
</evidence>
<dbReference type="AlphaFoldDB" id="A0A812E033"/>
<comment type="caution">
    <text evidence="2">The sequence shown here is derived from an EMBL/GenBank/DDBJ whole genome shotgun (WGS) entry which is preliminary data.</text>
</comment>
<organism evidence="2 3">
    <name type="scientific">Acanthosepion pharaonis</name>
    <name type="common">Pharaoh cuttlefish</name>
    <name type="synonym">Sepia pharaonis</name>
    <dbReference type="NCBI Taxonomy" id="158019"/>
    <lineage>
        <taxon>Eukaryota</taxon>
        <taxon>Metazoa</taxon>
        <taxon>Spiralia</taxon>
        <taxon>Lophotrochozoa</taxon>
        <taxon>Mollusca</taxon>
        <taxon>Cephalopoda</taxon>
        <taxon>Coleoidea</taxon>
        <taxon>Decapodiformes</taxon>
        <taxon>Sepiida</taxon>
        <taxon>Sepiina</taxon>
        <taxon>Sepiidae</taxon>
        <taxon>Acanthosepion</taxon>
    </lineage>
</organism>
<feature type="transmembrane region" description="Helical" evidence="1">
    <location>
        <begin position="113"/>
        <end position="134"/>
    </location>
</feature>
<evidence type="ECO:0000256" key="1">
    <source>
        <dbReference type="SAM" id="Phobius"/>
    </source>
</evidence>
<dbReference type="EMBL" id="CAHIKZ030004529">
    <property type="protein sequence ID" value="CAE1311759.1"/>
    <property type="molecule type" value="Genomic_DNA"/>
</dbReference>
<sequence>MAVGRREGKGGRNGSRPQQCSLAVVTASDKAAAAAYSTVVIPLIPRLCISSFFFFLKPISTLSFLLAPYPRCCILPIPPPVLFSVLSFYSLLFFSPLFCLLSLLTFFPSFFSSFRLVFFLFFFSFFYSLLFVLFYYNTFFFSPSSILHSLSLFLLHLFLSMHPFLFSFPPYPPATFSQPSLYGTPSLLFYSFHAPFLFSLTFLLTAFLTNTAASQFFLVYFIPAISCDHDLLHVTTVNFLSTTSYSSFLSSARPENA</sequence>
<dbReference type="Proteomes" id="UP000597762">
    <property type="component" value="Unassembled WGS sequence"/>
</dbReference>